<feature type="compositionally biased region" description="Basic residues" evidence="2">
    <location>
        <begin position="53"/>
        <end position="70"/>
    </location>
</feature>
<evidence type="ECO:0000313" key="6">
    <source>
        <dbReference type="Proteomes" id="UP000613740"/>
    </source>
</evidence>
<organism evidence="5 6">
    <name type="scientific">Chlamydomonas schloesseri</name>
    <dbReference type="NCBI Taxonomy" id="2026947"/>
    <lineage>
        <taxon>Eukaryota</taxon>
        <taxon>Viridiplantae</taxon>
        <taxon>Chlorophyta</taxon>
        <taxon>core chlorophytes</taxon>
        <taxon>Chlorophyceae</taxon>
        <taxon>CS clade</taxon>
        <taxon>Chlamydomonadales</taxon>
        <taxon>Chlamydomonadaceae</taxon>
        <taxon>Chlamydomonas</taxon>
    </lineage>
</organism>
<keyword evidence="1" id="KW-1015">Disulfide bond</keyword>
<feature type="compositionally biased region" description="Basic and acidic residues" evidence="2">
    <location>
        <begin position="208"/>
        <end position="217"/>
    </location>
</feature>
<feature type="region of interest" description="Disordered" evidence="2">
    <location>
        <begin position="268"/>
        <end position="295"/>
    </location>
</feature>
<feature type="region of interest" description="Disordered" evidence="2">
    <location>
        <begin position="176"/>
        <end position="239"/>
    </location>
</feature>
<dbReference type="AlphaFoldDB" id="A0A836B6W0"/>
<dbReference type="Gene3D" id="3.10.250.10">
    <property type="entry name" value="SRCR-like domain"/>
    <property type="match status" value="1"/>
</dbReference>
<dbReference type="PROSITE" id="PS50287">
    <property type="entry name" value="SRCR_2"/>
    <property type="match status" value="2"/>
</dbReference>
<keyword evidence="6" id="KW-1185">Reference proteome</keyword>
<dbReference type="EMBL" id="JAEHOD010000014">
    <property type="protein sequence ID" value="KAG2449421.1"/>
    <property type="molecule type" value="Genomic_DNA"/>
</dbReference>
<proteinExistence type="predicted"/>
<feature type="chain" id="PRO_5032390263" description="SRCR domain-containing protein" evidence="3">
    <location>
        <begin position="25"/>
        <end position="447"/>
    </location>
</feature>
<reference evidence="5" key="1">
    <citation type="journal article" date="2020" name="bioRxiv">
        <title>Comparative genomics of Chlamydomonas.</title>
        <authorList>
            <person name="Craig R.J."/>
            <person name="Hasan A.R."/>
            <person name="Ness R.W."/>
            <person name="Keightley P.D."/>
        </authorList>
    </citation>
    <scope>NUCLEOTIDE SEQUENCE</scope>
    <source>
        <strain evidence="5">CCAP 11/173</strain>
    </source>
</reference>
<comment type="caution">
    <text evidence="5">The sequence shown here is derived from an EMBL/GenBank/DDBJ whole genome shotgun (WGS) entry which is preliminary data.</text>
</comment>
<feature type="region of interest" description="Disordered" evidence="2">
    <location>
        <begin position="31"/>
        <end position="82"/>
    </location>
</feature>
<dbReference type="Proteomes" id="UP000613740">
    <property type="component" value="Unassembled WGS sequence"/>
</dbReference>
<protein>
    <recommendedName>
        <fullName evidence="4">SRCR domain-containing protein</fullName>
    </recommendedName>
</protein>
<feature type="domain" description="SRCR" evidence="4">
    <location>
        <begin position="87"/>
        <end position="139"/>
    </location>
</feature>
<evidence type="ECO:0000256" key="3">
    <source>
        <dbReference type="SAM" id="SignalP"/>
    </source>
</evidence>
<name>A0A836B6W0_9CHLO</name>
<accession>A0A836B6W0</accession>
<keyword evidence="3" id="KW-0732">Signal</keyword>
<dbReference type="GO" id="GO:0016020">
    <property type="term" value="C:membrane"/>
    <property type="evidence" value="ECO:0007669"/>
    <property type="project" value="InterPro"/>
</dbReference>
<evidence type="ECO:0000259" key="4">
    <source>
        <dbReference type="PROSITE" id="PS50287"/>
    </source>
</evidence>
<dbReference type="InterPro" id="IPR036772">
    <property type="entry name" value="SRCR-like_dom_sf"/>
</dbReference>
<feature type="compositionally biased region" description="Pro residues" evidence="2">
    <location>
        <begin position="273"/>
        <end position="291"/>
    </location>
</feature>
<feature type="compositionally biased region" description="Low complexity" evidence="2">
    <location>
        <begin position="218"/>
        <end position="231"/>
    </location>
</feature>
<dbReference type="InterPro" id="IPR001190">
    <property type="entry name" value="SRCR"/>
</dbReference>
<sequence length="447" mass="48129">MPRASLLHPLLLLVMALSSAVVHAAPNATVANNKSPAANPSPKPSPTPCPKPSPKRPSPKPRPSPRKSPKPMKSPPPPAFMRAKNGIRLVDGSGPKGRLEVSSTDGWLTDYVDGAVAWRPLCATGFFDDSMAQVMCEMLDYKYGRLYYTAKVAYPTSYNKSEYASQDPLDFLTCHSNSPPTDDQFGGRRMLRDSAASSEVAAAAEALGGDHQHRELRGQQQQQQHSHGRSLTAPLRGTVATPPESPYACNFRLGDCTYDGPLVGIECSKTEFPPAPPPPPSPPNTPSAPPPRSEKLRLIGGSYRTGNVEPNLCNDAVDGYPECNQYGRVEVQVSDVSGNLVWAPLCSALDGDEPFVADVVCKQAFDWPDKPKPSFYVNGNPLIPGWTIPTSQVTDRKDFNPAKYTGWATIVGGDVTTALSLQELDIQVTTTPCDSGHMFGVSCQIAM</sequence>
<feature type="compositionally biased region" description="Pro residues" evidence="2">
    <location>
        <begin position="39"/>
        <end position="52"/>
    </location>
</feature>
<evidence type="ECO:0000256" key="2">
    <source>
        <dbReference type="SAM" id="MobiDB-lite"/>
    </source>
</evidence>
<feature type="domain" description="SRCR" evidence="4">
    <location>
        <begin position="296"/>
        <end position="363"/>
    </location>
</feature>
<gene>
    <name evidence="5" type="ORF">HYH02_005568</name>
</gene>
<evidence type="ECO:0000256" key="1">
    <source>
        <dbReference type="ARBA" id="ARBA00023157"/>
    </source>
</evidence>
<feature type="signal peptide" evidence="3">
    <location>
        <begin position="1"/>
        <end position="24"/>
    </location>
</feature>
<dbReference type="OrthoDB" id="535306at2759"/>
<evidence type="ECO:0000313" key="5">
    <source>
        <dbReference type="EMBL" id="KAG2449421.1"/>
    </source>
</evidence>
<feature type="compositionally biased region" description="Low complexity" evidence="2">
    <location>
        <begin position="194"/>
        <end position="206"/>
    </location>
</feature>